<organism evidence="3 4">
    <name type="scientific">Hymenobacter segetis</name>
    <dbReference type="NCBI Taxonomy" id="2025509"/>
    <lineage>
        <taxon>Bacteria</taxon>
        <taxon>Pseudomonadati</taxon>
        <taxon>Bacteroidota</taxon>
        <taxon>Cytophagia</taxon>
        <taxon>Cytophagales</taxon>
        <taxon>Hymenobacteraceae</taxon>
        <taxon>Hymenobacter</taxon>
    </lineage>
</organism>
<feature type="signal peptide" evidence="1">
    <location>
        <begin position="1"/>
        <end position="35"/>
    </location>
</feature>
<accession>A0ABU9LWM6</accession>
<comment type="caution">
    <text evidence="3">The sequence shown here is derived from an EMBL/GenBank/DDBJ whole genome shotgun (WGS) entry which is preliminary data.</text>
</comment>
<evidence type="ECO:0000313" key="4">
    <source>
        <dbReference type="Proteomes" id="UP001479606"/>
    </source>
</evidence>
<dbReference type="RefSeq" id="WP_342298425.1">
    <property type="nucleotide sequence ID" value="NZ_JBCEVZ010000026.1"/>
</dbReference>
<evidence type="ECO:0000313" key="3">
    <source>
        <dbReference type="EMBL" id="MEL5994960.1"/>
    </source>
</evidence>
<feature type="chain" id="PRO_5046474089" evidence="1">
    <location>
        <begin position="36"/>
        <end position="1098"/>
    </location>
</feature>
<evidence type="ECO:0000256" key="1">
    <source>
        <dbReference type="SAM" id="SignalP"/>
    </source>
</evidence>
<keyword evidence="4" id="KW-1185">Reference proteome</keyword>
<name>A0ABU9LWM6_9BACT</name>
<dbReference type="Proteomes" id="UP001479606">
    <property type="component" value="Unassembled WGS sequence"/>
</dbReference>
<protein>
    <submittedName>
        <fullName evidence="3">T9SS type A sorting domain-containing protein</fullName>
    </submittedName>
</protein>
<dbReference type="NCBIfam" id="TIGR04183">
    <property type="entry name" value="Por_Secre_tail"/>
    <property type="match status" value="1"/>
</dbReference>
<keyword evidence="1" id="KW-0732">Signal</keyword>
<gene>
    <name evidence="3" type="ORF">AAFH49_12135</name>
</gene>
<dbReference type="Pfam" id="PF18962">
    <property type="entry name" value="Por_Secre_tail"/>
    <property type="match status" value="1"/>
</dbReference>
<dbReference type="EMBL" id="JBCEVZ010000026">
    <property type="protein sequence ID" value="MEL5994960.1"/>
    <property type="molecule type" value="Genomic_DNA"/>
</dbReference>
<evidence type="ECO:0000259" key="2">
    <source>
        <dbReference type="Pfam" id="PF18962"/>
    </source>
</evidence>
<proteinExistence type="predicted"/>
<dbReference type="InterPro" id="IPR026444">
    <property type="entry name" value="Secre_tail"/>
</dbReference>
<feature type="domain" description="Secretion system C-terminal sorting" evidence="2">
    <location>
        <begin position="1021"/>
        <end position="1091"/>
    </location>
</feature>
<sequence>MMQLLPLYFNMLTTRRLRPILAFLLALLLAGPAQAQFVVDGRASASEIGPGKYQLVGSYTGPHSVADRGLKSLYVARTATTLNIMMVASPTLATDYSSLVLYLNAAGRTGVPAGTRLAGSSRIESPLYHRPTLDQETDYALRLTTSATGVNRDSVYYSYVDYTTPATVGGRNVDNFLGPATNQGGLLAVASGGLNGAKFAYFNTASIAANTATGWEMEIPLTAIGAQGGTPLDLFGAFTTSVGDFTTDLFPQVAGLNTPLGTDPNFGTIAGTQSIRVNALTIDGRLDANEIGTGTQGLYQLVGEYTTPHPAGFGDYGLTKLYMANTATKLYLFVVGTLENNGNTFQLYFNVPGLTGVPRGTALPGGNPNSGTSFEQMKAKMDLETDLGLALQGSTPGYTVQVARYAGSVVDQYSLPNLSTAGAPSTLNSTAVTQFDGALIAYRNSPTGFLSGNPGNYGWEMEIDRAALGVPATLANATIQAFLVQNNGNGNYLSSDMIPAIPGNGATNLGVSTGLDFNLLPGRQALTYAFNCPTAVAVAYGAASYCQSGTNPTPSVTGPTGGSFSAGTGLSIDAATGSVNVATSTPGTYTVSYNADIVNCPTTVSAQLTIARPPVATFSYGTAAYCANAGTTAAPTLGTNAAAGTFTASPAGLNINASTGIVTLTGSQAGTYTVTNTIAAAGGCAAATATAQVVINAAPVASITASGATTFCVGGTVTLTANGGSSYRWSTGATTASITVSASGSYGVTATNAAGCSAAAATPVAVTVNPATTATFAYAGPTYCQSGPAPTPTVTGTAGGTFSAPTGLNLNFTTGTINPATSTPGTYTVTYSVGGSCPSSATASVTITAAPVATFAYANAAYCVSGGNATAVVPASSTAGTFSSASGLNINATTGAIAVGTSTPGTYTVTNTVAAASGCAATSATATVTINARPATPTLSVQYNGSTTTLTSSAATGNQWYLNNGLIPGATSQTYVVNGTPAQFGPYTVQTTNANGCISLPSAPLVVTSSLKPLAGSSLSVYPNPTPDGNFRVELTGYRAAAELTVLNALGQVVFTATVPASASTATQAVNLTQLTSGVYLLRVKTAGSLDTRRVVKD</sequence>
<reference evidence="3 4" key="1">
    <citation type="journal article" date="2018" name="Arch. Microbiol.">
        <title>Hymenobacter segetis sp. nov., isolated from soil.</title>
        <authorList>
            <person name="Ten L.N."/>
            <person name="Lim S.J."/>
            <person name="Kim B.O."/>
            <person name="Kang I.K."/>
            <person name="Jung H.Y."/>
        </authorList>
    </citation>
    <scope>NUCLEOTIDE SEQUENCE [LARGE SCALE GENOMIC DNA]</scope>
    <source>
        <strain evidence="3 4">S7-3-11</strain>
    </source>
</reference>